<reference evidence="2" key="1">
    <citation type="journal article" date="2020" name="Sci. Rep.">
        <title>A novel Asfarvirus-like virus identified as a potential cause of mass mortality of abalone.</title>
        <authorList>
            <person name="Matsuyama T."/>
            <person name="Takano T."/>
            <person name="Nishiki I."/>
            <person name="Fujiwara A."/>
            <person name="Kiryu I."/>
            <person name="Inada M."/>
            <person name="Sakai T."/>
            <person name="Terashima S."/>
            <person name="Matsuura Y."/>
            <person name="Isowa K."/>
            <person name="Nakayasu C."/>
        </authorList>
    </citation>
    <scope>NUCLEOTIDE SEQUENCE</scope>
</reference>
<accession>A0A5K7XWX8</accession>
<evidence type="ECO:0000313" key="2">
    <source>
        <dbReference type="EMBL" id="BBO53982.1"/>
    </source>
</evidence>
<evidence type="ECO:0000256" key="1">
    <source>
        <dbReference type="SAM" id="Phobius"/>
    </source>
</evidence>
<organism evidence="2">
    <name type="scientific">Abalone asfa-like virus</name>
    <dbReference type="NCBI Taxonomy" id="2839893"/>
    <lineage>
        <taxon>Viruses</taxon>
        <taxon>Varidnaviria</taxon>
        <taxon>Bamfordvirae</taxon>
        <taxon>Nucleocytoviricota</taxon>
        <taxon>Pokkesviricetes</taxon>
        <taxon>Asfuvirales</taxon>
        <taxon>Asfarviridae</taxon>
    </lineage>
</organism>
<sequence>MFLPVLLFVLVITALTITFMCCTPYLYRPVIRPTNCESTPLLHENIQLTKI</sequence>
<protein>
    <submittedName>
        <fullName evidence="2">Uncharacterized protein</fullName>
    </submittedName>
</protein>
<keyword evidence="1" id="KW-0472">Membrane</keyword>
<keyword evidence="1" id="KW-1133">Transmembrane helix</keyword>
<dbReference type="EMBL" id="LC506465">
    <property type="protein sequence ID" value="BBO53982.1"/>
    <property type="molecule type" value="Genomic_DNA"/>
</dbReference>
<feature type="transmembrane region" description="Helical" evidence="1">
    <location>
        <begin position="6"/>
        <end position="27"/>
    </location>
</feature>
<proteinExistence type="predicted"/>
<name>A0A5K7XWX8_9VIRU</name>
<keyword evidence="1" id="KW-0812">Transmembrane</keyword>